<dbReference type="InterPro" id="IPR036397">
    <property type="entry name" value="RNaseH_sf"/>
</dbReference>
<evidence type="ECO:0000259" key="1">
    <source>
        <dbReference type="Pfam" id="PF13456"/>
    </source>
</evidence>
<organism evidence="2 3">
    <name type="scientific">Hibiscus syriacus</name>
    <name type="common">Rose of Sharon</name>
    <dbReference type="NCBI Taxonomy" id="106335"/>
    <lineage>
        <taxon>Eukaryota</taxon>
        <taxon>Viridiplantae</taxon>
        <taxon>Streptophyta</taxon>
        <taxon>Embryophyta</taxon>
        <taxon>Tracheophyta</taxon>
        <taxon>Spermatophyta</taxon>
        <taxon>Magnoliopsida</taxon>
        <taxon>eudicotyledons</taxon>
        <taxon>Gunneridae</taxon>
        <taxon>Pentapetalae</taxon>
        <taxon>rosids</taxon>
        <taxon>malvids</taxon>
        <taxon>Malvales</taxon>
        <taxon>Malvaceae</taxon>
        <taxon>Malvoideae</taxon>
        <taxon>Hibiscus</taxon>
    </lineage>
</organism>
<dbReference type="Gene3D" id="3.30.420.10">
    <property type="entry name" value="Ribonuclease H-like superfamily/Ribonuclease H"/>
    <property type="match status" value="1"/>
</dbReference>
<proteinExistence type="predicted"/>
<sequence length="279" mass="31889">MGVLQARYYSGGGFLNSRLGSNPSYIWHSLWSAHGLIEQWFRWRIGNGERMNIWNDPWLSGLGDRRNRRRTIYTNYTTVSDLIDHHTSTWKRDVLTSHIMRDCWFMKRLCDAQGIRLVSADYDAQWGECTRNRVVHDNVVLSIPATLSFIQAFFNQHVELGAVINSAPRKTSTSPHRDVADAFVAEALSCLQVVRFAKDLGFRRIVMKGDSLTVIKKLCRPRLDKSRISPVIHDIKELSKCFEEIVFTFVGLEANHVAHILASGERNIASYNAGLKKLP</sequence>
<dbReference type="PANTHER" id="PTHR47074">
    <property type="entry name" value="BNAC02G40300D PROTEIN"/>
    <property type="match status" value="1"/>
</dbReference>
<dbReference type="InterPro" id="IPR052929">
    <property type="entry name" value="RNase_H-like_EbsB-rel"/>
</dbReference>
<dbReference type="Proteomes" id="UP000436088">
    <property type="component" value="Unassembled WGS sequence"/>
</dbReference>
<dbReference type="EMBL" id="VEPZ02000934">
    <property type="protein sequence ID" value="KAE8709925.1"/>
    <property type="molecule type" value="Genomic_DNA"/>
</dbReference>
<reference evidence="2" key="1">
    <citation type="submission" date="2019-09" db="EMBL/GenBank/DDBJ databases">
        <title>Draft genome information of white flower Hibiscus syriacus.</title>
        <authorList>
            <person name="Kim Y.-M."/>
        </authorList>
    </citation>
    <scope>NUCLEOTIDE SEQUENCE [LARGE SCALE GENOMIC DNA]</scope>
    <source>
        <strain evidence="2">YM2019G1</strain>
    </source>
</reference>
<dbReference type="CDD" id="cd06222">
    <property type="entry name" value="RNase_H_like"/>
    <property type="match status" value="1"/>
</dbReference>
<keyword evidence="3" id="KW-1185">Reference proteome</keyword>
<feature type="domain" description="RNase H type-1" evidence="1">
    <location>
        <begin position="176"/>
        <end position="263"/>
    </location>
</feature>
<dbReference type="GO" id="GO:0004523">
    <property type="term" value="F:RNA-DNA hybrid ribonuclease activity"/>
    <property type="evidence" value="ECO:0007669"/>
    <property type="project" value="InterPro"/>
</dbReference>
<dbReference type="AlphaFoldDB" id="A0A6A3B3M2"/>
<gene>
    <name evidence="2" type="ORF">F3Y22_tig00110328pilonHSYRG00885</name>
</gene>
<comment type="caution">
    <text evidence="2">The sequence shown here is derived from an EMBL/GenBank/DDBJ whole genome shotgun (WGS) entry which is preliminary data.</text>
</comment>
<dbReference type="GO" id="GO:0003676">
    <property type="term" value="F:nucleic acid binding"/>
    <property type="evidence" value="ECO:0007669"/>
    <property type="project" value="InterPro"/>
</dbReference>
<accession>A0A6A3B3M2</accession>
<protein>
    <recommendedName>
        <fullName evidence="1">RNase H type-1 domain-containing protein</fullName>
    </recommendedName>
</protein>
<dbReference type="Pfam" id="PF13456">
    <property type="entry name" value="RVT_3"/>
    <property type="match status" value="1"/>
</dbReference>
<evidence type="ECO:0000313" key="3">
    <source>
        <dbReference type="Proteomes" id="UP000436088"/>
    </source>
</evidence>
<dbReference type="InterPro" id="IPR002156">
    <property type="entry name" value="RNaseH_domain"/>
</dbReference>
<dbReference type="InterPro" id="IPR044730">
    <property type="entry name" value="RNase_H-like_dom_plant"/>
</dbReference>
<name>A0A6A3B3M2_HIBSY</name>
<evidence type="ECO:0000313" key="2">
    <source>
        <dbReference type="EMBL" id="KAE8709925.1"/>
    </source>
</evidence>
<dbReference type="PANTHER" id="PTHR47074:SF61">
    <property type="entry name" value="RNASE H TYPE-1 DOMAIN-CONTAINING PROTEIN"/>
    <property type="match status" value="1"/>
</dbReference>